<comment type="caution">
    <text evidence="2">The sequence shown here is derived from an EMBL/GenBank/DDBJ whole genome shotgun (WGS) entry which is preliminary data.</text>
</comment>
<sequence length="156" mass="16559">MRPVVGFQRAIKDTSVLNVSADTTITPLNVNNHGSSSGIRNSTPPGIINFFDHLEQIAVDIINKGHLSIDSTDGPTVRQIQGFVRIVAHRFNVKRRMNLTYHTPDKRWSGNGSADGGGSDGGGGGVYSVGSGEVVVVVSIIAVVVVAVRVVVVVEW</sequence>
<protein>
    <submittedName>
        <fullName evidence="2">Uncharacterized protein</fullName>
    </submittedName>
</protein>
<keyword evidence="3" id="KW-1185">Reference proteome</keyword>
<feature type="transmembrane region" description="Helical" evidence="1">
    <location>
        <begin position="134"/>
        <end position="154"/>
    </location>
</feature>
<keyword evidence="1" id="KW-0472">Membrane</keyword>
<proteinExistence type="predicted"/>
<gene>
    <name evidence="2" type="ORF">RHGRI_010413</name>
</gene>
<accession>A0AAV6KIG9</accession>
<dbReference type="EMBL" id="JACTNZ010000004">
    <property type="protein sequence ID" value="KAG5552321.1"/>
    <property type="molecule type" value="Genomic_DNA"/>
</dbReference>
<evidence type="ECO:0000313" key="2">
    <source>
        <dbReference type="EMBL" id="KAG5552321.1"/>
    </source>
</evidence>
<keyword evidence="1" id="KW-0812">Transmembrane</keyword>
<reference evidence="2" key="1">
    <citation type="submission" date="2020-08" db="EMBL/GenBank/DDBJ databases">
        <title>Plant Genome Project.</title>
        <authorList>
            <person name="Zhang R.-G."/>
        </authorList>
    </citation>
    <scope>NUCLEOTIDE SEQUENCE</scope>
    <source>
        <strain evidence="2">WSP0</strain>
        <tissue evidence="2">Leaf</tissue>
    </source>
</reference>
<name>A0AAV6KIG9_9ERIC</name>
<organism evidence="2 3">
    <name type="scientific">Rhododendron griersonianum</name>
    <dbReference type="NCBI Taxonomy" id="479676"/>
    <lineage>
        <taxon>Eukaryota</taxon>
        <taxon>Viridiplantae</taxon>
        <taxon>Streptophyta</taxon>
        <taxon>Embryophyta</taxon>
        <taxon>Tracheophyta</taxon>
        <taxon>Spermatophyta</taxon>
        <taxon>Magnoliopsida</taxon>
        <taxon>eudicotyledons</taxon>
        <taxon>Gunneridae</taxon>
        <taxon>Pentapetalae</taxon>
        <taxon>asterids</taxon>
        <taxon>Ericales</taxon>
        <taxon>Ericaceae</taxon>
        <taxon>Ericoideae</taxon>
        <taxon>Rhodoreae</taxon>
        <taxon>Rhododendron</taxon>
    </lineage>
</organism>
<evidence type="ECO:0000313" key="3">
    <source>
        <dbReference type="Proteomes" id="UP000823749"/>
    </source>
</evidence>
<evidence type="ECO:0000256" key="1">
    <source>
        <dbReference type="SAM" id="Phobius"/>
    </source>
</evidence>
<dbReference type="Proteomes" id="UP000823749">
    <property type="component" value="Chromosome 4"/>
</dbReference>
<dbReference type="AlphaFoldDB" id="A0AAV6KIG9"/>
<keyword evidence="1" id="KW-1133">Transmembrane helix</keyword>